<reference evidence="8 9" key="1">
    <citation type="submission" date="2024-01" db="EMBL/GenBank/DDBJ databases">
        <title>The genomes of 5 underutilized Papilionoideae crops provide insights into root nodulation and disease resistanc.</title>
        <authorList>
            <person name="Yuan L."/>
        </authorList>
    </citation>
    <scope>NUCLEOTIDE SEQUENCE [LARGE SCALE GENOMIC DNA]</scope>
    <source>
        <strain evidence="8">ZHUSHIDOU_FW_LH</strain>
        <tissue evidence="8">Leaf</tissue>
    </source>
</reference>
<evidence type="ECO:0000256" key="1">
    <source>
        <dbReference type="ARBA" id="ARBA00023015"/>
    </source>
</evidence>
<evidence type="ECO:0000256" key="5">
    <source>
        <dbReference type="SAM" id="Coils"/>
    </source>
</evidence>
<gene>
    <name evidence="8" type="ORF">RIF29_27494</name>
</gene>
<dbReference type="AlphaFoldDB" id="A0AAN9I130"/>
<keyword evidence="5" id="KW-0175">Coiled coil</keyword>
<dbReference type="InterPro" id="IPR036093">
    <property type="entry name" value="NAC_dom_sf"/>
</dbReference>
<keyword evidence="3" id="KW-0804">Transcription</keyword>
<keyword evidence="2" id="KW-0238">DNA-binding</keyword>
<dbReference type="PANTHER" id="PTHR34564">
    <property type="entry name" value="PEPTIDYL-PROLYL CIS-TRANS ISOMERASE G"/>
    <property type="match status" value="1"/>
</dbReference>
<dbReference type="PANTHER" id="PTHR34564:SF3">
    <property type="entry name" value="PEPTIDYL-PROLYL CIS-TRANS ISOMERASE G"/>
    <property type="match status" value="1"/>
</dbReference>
<dbReference type="PROSITE" id="PS51005">
    <property type="entry name" value="NAC"/>
    <property type="match status" value="1"/>
</dbReference>
<comment type="caution">
    <text evidence="8">The sequence shown here is derived from an EMBL/GenBank/DDBJ whole genome shotgun (WGS) entry which is preliminary data.</text>
</comment>
<feature type="region of interest" description="Disordered" evidence="6">
    <location>
        <begin position="76"/>
        <end position="130"/>
    </location>
</feature>
<evidence type="ECO:0000313" key="8">
    <source>
        <dbReference type="EMBL" id="KAK7261189.1"/>
    </source>
</evidence>
<dbReference type="InterPro" id="IPR003441">
    <property type="entry name" value="NAC-dom"/>
</dbReference>
<evidence type="ECO:0000256" key="6">
    <source>
        <dbReference type="SAM" id="MobiDB-lite"/>
    </source>
</evidence>
<dbReference type="Proteomes" id="UP001372338">
    <property type="component" value="Unassembled WGS sequence"/>
</dbReference>
<feature type="compositionally biased region" description="Polar residues" evidence="6">
    <location>
        <begin position="85"/>
        <end position="101"/>
    </location>
</feature>
<evidence type="ECO:0000256" key="3">
    <source>
        <dbReference type="ARBA" id="ARBA00023163"/>
    </source>
</evidence>
<dbReference type="GO" id="GO:0003677">
    <property type="term" value="F:DNA binding"/>
    <property type="evidence" value="ECO:0007669"/>
    <property type="project" value="UniProtKB-KW"/>
</dbReference>
<keyword evidence="1" id="KW-0805">Transcription regulation</keyword>
<keyword evidence="4" id="KW-0539">Nucleus</keyword>
<keyword evidence="9" id="KW-1185">Reference proteome</keyword>
<dbReference type="Pfam" id="PF02365">
    <property type="entry name" value="NAM"/>
    <property type="match status" value="1"/>
</dbReference>
<evidence type="ECO:0000259" key="7">
    <source>
        <dbReference type="PROSITE" id="PS51005"/>
    </source>
</evidence>
<evidence type="ECO:0000313" key="9">
    <source>
        <dbReference type="Proteomes" id="UP001372338"/>
    </source>
</evidence>
<accession>A0AAN9I130</accession>
<proteinExistence type="predicted"/>
<dbReference type="Gene3D" id="2.170.150.80">
    <property type="entry name" value="NAC domain"/>
    <property type="match status" value="1"/>
</dbReference>
<sequence length="254" mass="29045">MSIAASSMFPGFRFCPTDEELISYYLRKKLDGHEDSVQVISEVELCNFEPWDLPVNEEDCYAEILKDDIIKLDDSSFSKEDTKPQDPSQMQHHPSPSQGTANRRIRLKVRNPRKKSPSGGVPLPSSRHSSKNTLFTSVEPISNLGIMSRPMLLVFLLIILIITSQFEWKQQLVPDVDSNPGISQKQHQITKGEDTVKEKIILVQEKNIRRLNELVRHLQEQLQQCRLSNETTNGTVSPLAERILELEQQQILED</sequence>
<evidence type="ECO:0000256" key="2">
    <source>
        <dbReference type="ARBA" id="ARBA00023125"/>
    </source>
</evidence>
<feature type="coiled-coil region" evidence="5">
    <location>
        <begin position="201"/>
        <end position="228"/>
    </location>
</feature>
<dbReference type="EMBL" id="JAYWIO010000005">
    <property type="protein sequence ID" value="KAK7261189.1"/>
    <property type="molecule type" value="Genomic_DNA"/>
</dbReference>
<dbReference type="SUPFAM" id="SSF101941">
    <property type="entry name" value="NAC domain"/>
    <property type="match status" value="1"/>
</dbReference>
<organism evidence="8 9">
    <name type="scientific">Crotalaria pallida</name>
    <name type="common">Smooth rattlebox</name>
    <name type="synonym">Crotalaria striata</name>
    <dbReference type="NCBI Taxonomy" id="3830"/>
    <lineage>
        <taxon>Eukaryota</taxon>
        <taxon>Viridiplantae</taxon>
        <taxon>Streptophyta</taxon>
        <taxon>Embryophyta</taxon>
        <taxon>Tracheophyta</taxon>
        <taxon>Spermatophyta</taxon>
        <taxon>Magnoliopsida</taxon>
        <taxon>eudicotyledons</taxon>
        <taxon>Gunneridae</taxon>
        <taxon>Pentapetalae</taxon>
        <taxon>rosids</taxon>
        <taxon>fabids</taxon>
        <taxon>Fabales</taxon>
        <taxon>Fabaceae</taxon>
        <taxon>Papilionoideae</taxon>
        <taxon>50 kb inversion clade</taxon>
        <taxon>genistoids sensu lato</taxon>
        <taxon>core genistoids</taxon>
        <taxon>Crotalarieae</taxon>
        <taxon>Crotalaria</taxon>
    </lineage>
</organism>
<feature type="domain" description="NAC" evidence="7">
    <location>
        <begin position="8"/>
        <end position="153"/>
    </location>
</feature>
<protein>
    <recommendedName>
        <fullName evidence="7">NAC domain-containing protein</fullName>
    </recommendedName>
</protein>
<name>A0AAN9I130_CROPI</name>
<evidence type="ECO:0000256" key="4">
    <source>
        <dbReference type="ARBA" id="ARBA00023242"/>
    </source>
</evidence>
<feature type="compositionally biased region" description="Basic residues" evidence="6">
    <location>
        <begin position="103"/>
        <end position="116"/>
    </location>
</feature>
<dbReference type="GO" id="GO:0006355">
    <property type="term" value="P:regulation of DNA-templated transcription"/>
    <property type="evidence" value="ECO:0007669"/>
    <property type="project" value="InterPro"/>
</dbReference>